<keyword evidence="1" id="KW-1133">Transmembrane helix</keyword>
<gene>
    <name evidence="2" type="ORF">UW44_C0003G0167</name>
</gene>
<keyword evidence="1" id="KW-0812">Transmembrane</keyword>
<reference evidence="2 3" key="1">
    <citation type="journal article" date="2015" name="Nature">
        <title>rRNA introns, odd ribosomes, and small enigmatic genomes across a large radiation of phyla.</title>
        <authorList>
            <person name="Brown C.T."/>
            <person name="Hug L.A."/>
            <person name="Thomas B.C."/>
            <person name="Sharon I."/>
            <person name="Castelle C.J."/>
            <person name="Singh A."/>
            <person name="Wilkins M.J."/>
            <person name="Williams K.H."/>
            <person name="Banfield J.F."/>
        </authorList>
    </citation>
    <scope>NUCLEOTIDE SEQUENCE [LARGE SCALE GENOMIC DNA]</scope>
</reference>
<evidence type="ECO:0000256" key="1">
    <source>
        <dbReference type="SAM" id="Phobius"/>
    </source>
</evidence>
<evidence type="ECO:0000313" key="3">
    <source>
        <dbReference type="Proteomes" id="UP000034006"/>
    </source>
</evidence>
<dbReference type="Proteomes" id="UP000034006">
    <property type="component" value="Unassembled WGS sequence"/>
</dbReference>
<name>A0A0G1KWM8_9BACT</name>
<dbReference type="AlphaFoldDB" id="A0A0G1KWM8"/>
<feature type="transmembrane region" description="Helical" evidence="1">
    <location>
        <begin position="58"/>
        <end position="76"/>
    </location>
</feature>
<dbReference type="EMBL" id="LCIH01000003">
    <property type="protein sequence ID" value="KKT52324.1"/>
    <property type="molecule type" value="Genomic_DNA"/>
</dbReference>
<evidence type="ECO:0000313" key="2">
    <source>
        <dbReference type="EMBL" id="KKT52324.1"/>
    </source>
</evidence>
<accession>A0A0G1KWM8</accession>
<keyword evidence="1" id="KW-0472">Membrane</keyword>
<protein>
    <submittedName>
        <fullName evidence="2">Uncharacterized protein</fullName>
    </submittedName>
</protein>
<dbReference type="STRING" id="1618387.UW44_C0003G0167"/>
<proteinExistence type="predicted"/>
<organism evidence="2 3">
    <name type="scientific">Candidatus Collierbacteria bacterium GW2011_GWB2_44_22</name>
    <dbReference type="NCBI Taxonomy" id="1618387"/>
    <lineage>
        <taxon>Bacteria</taxon>
        <taxon>Candidatus Collieribacteriota</taxon>
    </lineage>
</organism>
<sequence length="79" mass="9352">MSRQRKTKREKIISQERKQRNGFVIKDEWLVAGSKKPMAKVELDLGEKKYFKMDLTKTVILTMLVLALELAIWSYLSRH</sequence>
<comment type="caution">
    <text evidence="2">The sequence shown here is derived from an EMBL/GenBank/DDBJ whole genome shotgun (WGS) entry which is preliminary data.</text>
</comment>